<dbReference type="PANTHER" id="PTHR23407">
    <property type="entry name" value="ATPASE INHIBITOR/5-FORMYLTETRAHYDROFOLATE CYCLO-LIGASE"/>
    <property type="match status" value="1"/>
</dbReference>
<protein>
    <recommendedName>
        <fullName evidence="5">5-formyltetrahydrofolate cyclo-ligase</fullName>
        <ecNumber evidence="5">6.3.3.2</ecNumber>
    </recommendedName>
</protein>
<evidence type="ECO:0000256" key="1">
    <source>
        <dbReference type="ARBA" id="ARBA00010638"/>
    </source>
</evidence>
<comment type="catalytic activity">
    <reaction evidence="5">
        <text>(6S)-5-formyl-5,6,7,8-tetrahydrofolate + ATP = (6R)-5,10-methenyltetrahydrofolate + ADP + phosphate</text>
        <dbReference type="Rhea" id="RHEA:10488"/>
        <dbReference type="ChEBI" id="CHEBI:30616"/>
        <dbReference type="ChEBI" id="CHEBI:43474"/>
        <dbReference type="ChEBI" id="CHEBI:57455"/>
        <dbReference type="ChEBI" id="CHEBI:57457"/>
        <dbReference type="ChEBI" id="CHEBI:456216"/>
        <dbReference type="EC" id="6.3.3.2"/>
    </reaction>
</comment>
<keyword evidence="2 4" id="KW-0547">Nucleotide-binding</keyword>
<evidence type="ECO:0000256" key="5">
    <source>
        <dbReference type="RuleBase" id="RU361279"/>
    </source>
</evidence>
<feature type="binding site" evidence="4">
    <location>
        <begin position="4"/>
        <end position="8"/>
    </location>
    <ligand>
        <name>ATP</name>
        <dbReference type="ChEBI" id="CHEBI:30616"/>
    </ligand>
</feature>
<dbReference type="GO" id="GO:0035999">
    <property type="term" value="P:tetrahydrofolate interconversion"/>
    <property type="evidence" value="ECO:0007669"/>
    <property type="project" value="TreeGrafter"/>
</dbReference>
<feature type="binding site" evidence="4">
    <location>
        <position position="50"/>
    </location>
    <ligand>
        <name>substrate</name>
    </ligand>
</feature>
<sequence length="191" mass="22276">MMNKPALRKYYLSKRKALSQAEILDQSQAIVELFFQHFNLSEVKYLHTFLPIIKHNEINTFLLIERLQAEFPQVQIVVPKSIPETYEMEHFLYDEEKLVENKWGIPEPVSGELIAPSEMSIVLVPLLIFDEQGNRVGYGKGFYDRFLQECSSELIKIGLCLEEPIDKIEDINEFDIKLDYCITPNRLYSLG</sequence>
<dbReference type="GO" id="GO:0030272">
    <property type="term" value="F:5-formyltetrahydrofolate cyclo-ligase activity"/>
    <property type="evidence" value="ECO:0007669"/>
    <property type="project" value="UniProtKB-EC"/>
</dbReference>
<dbReference type="InterPro" id="IPR024185">
    <property type="entry name" value="FTHF_cligase-like_sf"/>
</dbReference>
<evidence type="ECO:0000313" key="6">
    <source>
        <dbReference type="EMBL" id="MBB6002170.1"/>
    </source>
</evidence>
<organism evidence="6 7">
    <name type="scientific">Arcicella rosea</name>
    <dbReference type="NCBI Taxonomy" id="502909"/>
    <lineage>
        <taxon>Bacteria</taxon>
        <taxon>Pseudomonadati</taxon>
        <taxon>Bacteroidota</taxon>
        <taxon>Cytophagia</taxon>
        <taxon>Cytophagales</taxon>
        <taxon>Flectobacillaceae</taxon>
        <taxon>Arcicella</taxon>
    </lineage>
</organism>
<dbReference type="AlphaFoldDB" id="A0A841EPH2"/>
<evidence type="ECO:0000256" key="3">
    <source>
        <dbReference type="ARBA" id="ARBA00022840"/>
    </source>
</evidence>
<dbReference type="GO" id="GO:0009396">
    <property type="term" value="P:folic acid-containing compound biosynthetic process"/>
    <property type="evidence" value="ECO:0007669"/>
    <property type="project" value="TreeGrafter"/>
</dbReference>
<dbReference type="Gene3D" id="3.40.50.10420">
    <property type="entry name" value="NagB/RpiA/CoA transferase-like"/>
    <property type="match status" value="1"/>
</dbReference>
<gene>
    <name evidence="6" type="ORF">HNP25_000820</name>
</gene>
<evidence type="ECO:0000256" key="2">
    <source>
        <dbReference type="ARBA" id="ARBA00022741"/>
    </source>
</evidence>
<dbReference type="GO" id="GO:0046872">
    <property type="term" value="F:metal ion binding"/>
    <property type="evidence" value="ECO:0007669"/>
    <property type="project" value="UniProtKB-KW"/>
</dbReference>
<comment type="caution">
    <text evidence="6">The sequence shown here is derived from an EMBL/GenBank/DDBJ whole genome shotgun (WGS) entry which is preliminary data.</text>
</comment>
<feature type="binding site" evidence="4">
    <location>
        <position position="57"/>
    </location>
    <ligand>
        <name>substrate</name>
    </ligand>
</feature>
<comment type="similarity">
    <text evidence="1 5">Belongs to the 5-formyltetrahydrofolate cyclo-ligase family.</text>
</comment>
<dbReference type="GO" id="GO:0005524">
    <property type="term" value="F:ATP binding"/>
    <property type="evidence" value="ECO:0007669"/>
    <property type="project" value="UniProtKB-KW"/>
</dbReference>
<dbReference type="PANTHER" id="PTHR23407:SF1">
    <property type="entry name" value="5-FORMYLTETRAHYDROFOLATE CYCLO-LIGASE"/>
    <property type="match status" value="1"/>
</dbReference>
<keyword evidence="6" id="KW-0436">Ligase</keyword>
<keyword evidence="5" id="KW-0479">Metal-binding</keyword>
<dbReference type="EC" id="6.3.3.2" evidence="5"/>
<reference evidence="6 7" key="1">
    <citation type="submission" date="2020-08" db="EMBL/GenBank/DDBJ databases">
        <title>Functional genomics of gut bacteria from endangered species of beetles.</title>
        <authorList>
            <person name="Carlos-Shanley C."/>
        </authorList>
    </citation>
    <scope>NUCLEOTIDE SEQUENCE [LARGE SCALE GENOMIC DNA]</scope>
    <source>
        <strain evidence="6 7">S00070</strain>
    </source>
</reference>
<keyword evidence="5" id="KW-0460">Magnesium</keyword>
<accession>A0A841EPH2</accession>
<dbReference type="Pfam" id="PF01812">
    <property type="entry name" value="5-FTHF_cyc-lig"/>
    <property type="match status" value="1"/>
</dbReference>
<dbReference type="InterPro" id="IPR002698">
    <property type="entry name" value="FTHF_cligase"/>
</dbReference>
<keyword evidence="3 4" id="KW-0067">ATP-binding</keyword>
<feature type="binding site" evidence="4">
    <location>
        <begin position="135"/>
        <end position="143"/>
    </location>
    <ligand>
        <name>ATP</name>
        <dbReference type="ChEBI" id="CHEBI:30616"/>
    </ligand>
</feature>
<evidence type="ECO:0000313" key="7">
    <source>
        <dbReference type="Proteomes" id="UP000524404"/>
    </source>
</evidence>
<dbReference type="RefSeq" id="WP_229202785.1">
    <property type="nucleotide sequence ID" value="NZ_JACHKT010000004.1"/>
</dbReference>
<dbReference type="NCBIfam" id="TIGR02727">
    <property type="entry name" value="MTHFS_bact"/>
    <property type="match status" value="1"/>
</dbReference>
<dbReference type="EMBL" id="JACHKT010000004">
    <property type="protein sequence ID" value="MBB6002170.1"/>
    <property type="molecule type" value="Genomic_DNA"/>
</dbReference>
<proteinExistence type="inferred from homology"/>
<dbReference type="PIRSF" id="PIRSF006806">
    <property type="entry name" value="FTHF_cligase"/>
    <property type="match status" value="1"/>
</dbReference>
<dbReference type="SUPFAM" id="SSF100950">
    <property type="entry name" value="NagB/RpiA/CoA transferase-like"/>
    <property type="match status" value="1"/>
</dbReference>
<name>A0A841EPH2_9BACT</name>
<dbReference type="Proteomes" id="UP000524404">
    <property type="component" value="Unassembled WGS sequence"/>
</dbReference>
<evidence type="ECO:0000256" key="4">
    <source>
        <dbReference type="PIRSR" id="PIRSR006806-1"/>
    </source>
</evidence>
<keyword evidence="7" id="KW-1185">Reference proteome</keyword>
<dbReference type="InterPro" id="IPR037171">
    <property type="entry name" value="NagB/RpiA_transferase-like"/>
</dbReference>
<comment type="cofactor">
    <cofactor evidence="5">
        <name>Mg(2+)</name>
        <dbReference type="ChEBI" id="CHEBI:18420"/>
    </cofactor>
</comment>